<accession>A0A2C6KEI1</accession>
<gene>
    <name evidence="2" type="ORF">CSUI_007276</name>
</gene>
<dbReference type="GeneID" id="94430635"/>
<dbReference type="Proteomes" id="UP000221165">
    <property type="component" value="Unassembled WGS sequence"/>
</dbReference>
<comment type="caution">
    <text evidence="2">The sequence shown here is derived from an EMBL/GenBank/DDBJ whole genome shotgun (WGS) entry which is preliminary data.</text>
</comment>
<proteinExistence type="predicted"/>
<evidence type="ECO:0000313" key="2">
    <source>
        <dbReference type="EMBL" id="PHJ18900.1"/>
    </source>
</evidence>
<feature type="compositionally biased region" description="Basic and acidic residues" evidence="1">
    <location>
        <begin position="105"/>
        <end position="121"/>
    </location>
</feature>
<feature type="region of interest" description="Disordered" evidence="1">
    <location>
        <begin position="21"/>
        <end position="137"/>
    </location>
</feature>
<dbReference type="RefSeq" id="XP_067920604.1">
    <property type="nucleotide sequence ID" value="XM_068067424.1"/>
</dbReference>
<name>A0A2C6KEI1_9APIC</name>
<feature type="non-terminal residue" evidence="2">
    <location>
        <position position="137"/>
    </location>
</feature>
<feature type="compositionally biased region" description="Low complexity" evidence="1">
    <location>
        <begin position="56"/>
        <end position="65"/>
    </location>
</feature>
<protein>
    <submittedName>
        <fullName evidence="2">Uncharacterized protein</fullName>
    </submittedName>
</protein>
<feature type="compositionally biased region" description="Gly residues" evidence="1">
    <location>
        <begin position="126"/>
        <end position="137"/>
    </location>
</feature>
<organism evidence="2 3">
    <name type="scientific">Cystoisospora suis</name>
    <dbReference type="NCBI Taxonomy" id="483139"/>
    <lineage>
        <taxon>Eukaryota</taxon>
        <taxon>Sar</taxon>
        <taxon>Alveolata</taxon>
        <taxon>Apicomplexa</taxon>
        <taxon>Conoidasida</taxon>
        <taxon>Coccidia</taxon>
        <taxon>Eucoccidiorida</taxon>
        <taxon>Eimeriorina</taxon>
        <taxon>Sarcocystidae</taxon>
        <taxon>Cystoisospora</taxon>
    </lineage>
</organism>
<keyword evidence="3" id="KW-1185">Reference proteome</keyword>
<feature type="compositionally biased region" description="Pro residues" evidence="1">
    <location>
        <begin position="66"/>
        <end position="85"/>
    </location>
</feature>
<feature type="compositionally biased region" description="Pro residues" evidence="1">
    <location>
        <begin position="21"/>
        <end position="42"/>
    </location>
</feature>
<evidence type="ECO:0000256" key="1">
    <source>
        <dbReference type="SAM" id="MobiDB-lite"/>
    </source>
</evidence>
<dbReference type="AlphaFoldDB" id="A0A2C6KEI1"/>
<dbReference type="EMBL" id="MIGC01003801">
    <property type="protein sequence ID" value="PHJ18900.1"/>
    <property type="molecule type" value="Genomic_DNA"/>
</dbReference>
<reference evidence="2 3" key="1">
    <citation type="journal article" date="2017" name="Int. J. Parasitol.">
        <title>The genome of the protozoan parasite Cystoisospora suis and a reverse vaccinology approach to identify vaccine candidates.</title>
        <authorList>
            <person name="Palmieri N."/>
            <person name="Shrestha A."/>
            <person name="Ruttkowski B."/>
            <person name="Beck T."/>
            <person name="Vogl C."/>
            <person name="Tomley F."/>
            <person name="Blake D.P."/>
            <person name="Joachim A."/>
        </authorList>
    </citation>
    <scope>NUCLEOTIDE SEQUENCE [LARGE SCALE GENOMIC DNA]</scope>
    <source>
        <strain evidence="2 3">Wien I</strain>
    </source>
</reference>
<sequence>MDLPYAIPTAFDFGPGALGPPPGAMALPPPGFPQPQAAPPPHAHFAHPHAFPPLHPATVVAAMGLPPGPGGPPGGPVAPVVPTPHPRAAGSGVRGGGPSECSSASHERTSSRNTGKNERPARGQAALGGEGGDASSS</sequence>
<evidence type="ECO:0000313" key="3">
    <source>
        <dbReference type="Proteomes" id="UP000221165"/>
    </source>
</evidence>
<dbReference type="VEuPathDB" id="ToxoDB:CSUI_007276"/>